<sequence>MQLTRFKKVLFIAFFAAIALAVMSNATETSATTEEGTKTTEKNIDLTTADKSAAATTVSTPDENETPDEEAAQHDGTISRVKRQWGCPSNCYGSCSSNVQCRRYNVRSVCVQGCCCGSSTNISTACSGMPAVAACLNNLCGQGYFCSTSNYCCRCQSGAESGPCVNGLCPAGFACNTNDYCCPIGSSAVLDVCVNGLCPTGYTCGAGNLCYQTTTTG</sequence>
<evidence type="ECO:0000313" key="1">
    <source>
        <dbReference type="Proteomes" id="UP000887580"/>
    </source>
</evidence>
<reference evidence="2" key="1">
    <citation type="submission" date="2022-11" db="UniProtKB">
        <authorList>
            <consortium name="WormBaseParasite"/>
        </authorList>
    </citation>
    <scope>IDENTIFICATION</scope>
</reference>
<dbReference type="Proteomes" id="UP000887580">
    <property type="component" value="Unplaced"/>
</dbReference>
<name>A0AC35GX61_9BILA</name>
<evidence type="ECO:0000313" key="2">
    <source>
        <dbReference type="WBParaSite" id="PS1159_v2.g9636.t1"/>
    </source>
</evidence>
<accession>A0AC35GX61</accession>
<dbReference type="WBParaSite" id="PS1159_v2.g9636.t1">
    <property type="protein sequence ID" value="PS1159_v2.g9636.t1"/>
    <property type="gene ID" value="PS1159_v2.g9636"/>
</dbReference>
<protein>
    <submittedName>
        <fullName evidence="2">Uncharacterized protein</fullName>
    </submittedName>
</protein>
<proteinExistence type="predicted"/>
<organism evidence="1 2">
    <name type="scientific">Panagrolaimus sp. PS1159</name>
    <dbReference type="NCBI Taxonomy" id="55785"/>
    <lineage>
        <taxon>Eukaryota</taxon>
        <taxon>Metazoa</taxon>
        <taxon>Ecdysozoa</taxon>
        <taxon>Nematoda</taxon>
        <taxon>Chromadorea</taxon>
        <taxon>Rhabditida</taxon>
        <taxon>Tylenchina</taxon>
        <taxon>Panagrolaimomorpha</taxon>
        <taxon>Panagrolaimoidea</taxon>
        <taxon>Panagrolaimidae</taxon>
        <taxon>Panagrolaimus</taxon>
    </lineage>
</organism>